<dbReference type="EMBL" id="JPRI01000001">
    <property type="protein sequence ID" value="KFF28423.1"/>
    <property type="molecule type" value="Genomic_DNA"/>
</dbReference>
<keyword evidence="2" id="KW-1185">Reference proteome</keyword>
<protein>
    <recommendedName>
        <fullName evidence="3">Bacteriocin-type signal sequence-containing protein</fullName>
    </recommendedName>
</protein>
<evidence type="ECO:0000313" key="2">
    <source>
        <dbReference type="Proteomes" id="UP000028719"/>
    </source>
</evidence>
<proteinExistence type="predicted"/>
<dbReference type="InterPro" id="IPR058074">
    <property type="entry name" value="Bacteriocin-like"/>
</dbReference>
<organism evidence="1 2">
    <name type="scientific">Chryseobacterium vrystaatense</name>
    <dbReference type="NCBI Taxonomy" id="307480"/>
    <lineage>
        <taxon>Bacteria</taxon>
        <taxon>Pseudomonadati</taxon>
        <taxon>Bacteroidota</taxon>
        <taxon>Flavobacteriia</taxon>
        <taxon>Flavobacteriales</taxon>
        <taxon>Weeksellaceae</taxon>
        <taxon>Chryseobacterium group</taxon>
        <taxon>Chryseobacterium</taxon>
    </lineage>
</organism>
<evidence type="ECO:0008006" key="3">
    <source>
        <dbReference type="Google" id="ProtNLM"/>
    </source>
</evidence>
<sequence>MNQTLFTEHHFLITNNKSHMKNLKKLSKNKLKTISGAISYPFQGECFYVCADGINYRALCRSEFICPDGEQPVIY</sequence>
<reference evidence="1 2" key="1">
    <citation type="submission" date="2014-07" db="EMBL/GenBank/DDBJ databases">
        <title>Genome of Chryseobacterium vrystaatense LMG 22846.</title>
        <authorList>
            <person name="Pipes S.E."/>
            <person name="Stropko S.J."/>
            <person name="Newman J.D."/>
        </authorList>
    </citation>
    <scope>NUCLEOTIDE SEQUENCE [LARGE SCALE GENOMIC DNA]</scope>
    <source>
        <strain evidence="1 2">LMG 22846</strain>
    </source>
</reference>
<name>A0ABR4UT84_9FLAO</name>
<comment type="caution">
    <text evidence="1">The sequence shown here is derived from an EMBL/GenBank/DDBJ whole genome shotgun (WGS) entry which is preliminary data.</text>
</comment>
<evidence type="ECO:0000313" key="1">
    <source>
        <dbReference type="EMBL" id="KFF28423.1"/>
    </source>
</evidence>
<dbReference type="Proteomes" id="UP000028719">
    <property type="component" value="Unassembled WGS sequence"/>
</dbReference>
<dbReference type="NCBIfam" id="NF047798">
    <property type="entry name" value="leader_Chryseo"/>
    <property type="match status" value="1"/>
</dbReference>
<accession>A0ABR4UT84</accession>
<gene>
    <name evidence="1" type="ORF">IW16_04270</name>
</gene>